<feature type="region of interest" description="Disordered" evidence="1">
    <location>
        <begin position="1"/>
        <end position="21"/>
    </location>
</feature>
<reference evidence="2" key="1">
    <citation type="submission" date="2019-08" db="EMBL/GenBank/DDBJ databases">
        <authorList>
            <person name="Kucharzyk K."/>
            <person name="Murdoch R.W."/>
            <person name="Higgins S."/>
            <person name="Loffler F."/>
        </authorList>
    </citation>
    <scope>NUCLEOTIDE SEQUENCE</scope>
</reference>
<evidence type="ECO:0000256" key="1">
    <source>
        <dbReference type="SAM" id="MobiDB-lite"/>
    </source>
</evidence>
<protein>
    <submittedName>
        <fullName evidence="2">Uncharacterized protein</fullName>
    </submittedName>
</protein>
<evidence type="ECO:0000313" key="2">
    <source>
        <dbReference type="EMBL" id="MPM64573.1"/>
    </source>
</evidence>
<proteinExistence type="predicted"/>
<name>A0A645BMR2_9ZZZZ</name>
<feature type="compositionally biased region" description="Basic residues" evidence="1">
    <location>
        <begin position="156"/>
        <end position="170"/>
    </location>
</feature>
<dbReference type="EMBL" id="VSSQ01020025">
    <property type="protein sequence ID" value="MPM64573.1"/>
    <property type="molecule type" value="Genomic_DNA"/>
</dbReference>
<sequence length="423" mass="48988">MRGIAAGEVGGASRHLDRNLRNPAEETRARLLRQHQPDIFGVFQRQRNRQQLFHVTHFRIKFSEKAERFRHFAEEQLEIQLPFRHRKIGDVMKHPAFEHLPHAHPFSGKSPQRGVGEIRFLEFVRIEEFRCRKRRQRRVHRPPQRAQPERFGVEVRRHHRQVHQQRRHSGGRIPPPLEKHRGVGQRRLEFLIVARSPFRRHPGFVEDAAQHAAKLFALVAQRPLDQHLHLDRPVGGAARRILRADVEHSRLKLPFDAAGADMRERTERPDDEDRITFPVHQRPLDGELDRRLDVAVDELPHRGGIERMNLLTGQPGVKRRVAGGVFPDADHDAAAFGVRQREAVADDLAFRLPGHLRPAERGLVVEHVGFHAAPDQLDEIVRRFFRPLLHSFIPGRRRRDRSGACSSRNWRPPLSADWSSSGG</sequence>
<comment type="caution">
    <text evidence="2">The sequence shown here is derived from an EMBL/GenBank/DDBJ whole genome shotgun (WGS) entry which is preliminary data.</text>
</comment>
<dbReference type="AlphaFoldDB" id="A0A645BMR2"/>
<organism evidence="2">
    <name type="scientific">bioreactor metagenome</name>
    <dbReference type="NCBI Taxonomy" id="1076179"/>
    <lineage>
        <taxon>unclassified sequences</taxon>
        <taxon>metagenomes</taxon>
        <taxon>ecological metagenomes</taxon>
    </lineage>
</organism>
<gene>
    <name evidence="2" type="ORF">SDC9_111460</name>
</gene>
<accession>A0A645BMR2</accession>
<feature type="region of interest" description="Disordered" evidence="1">
    <location>
        <begin position="156"/>
        <end position="180"/>
    </location>
</feature>